<dbReference type="InterPro" id="IPR013517">
    <property type="entry name" value="FG-GAP"/>
</dbReference>
<proteinExistence type="predicted"/>
<dbReference type="InterPro" id="IPR011043">
    <property type="entry name" value="Gal_Oxase/kelch_b-propeller"/>
</dbReference>
<dbReference type="InterPro" id="IPR011990">
    <property type="entry name" value="TPR-like_helical_dom_sf"/>
</dbReference>
<dbReference type="Gene3D" id="1.25.40.10">
    <property type="entry name" value="Tetratricopeptide repeat domain"/>
    <property type="match status" value="1"/>
</dbReference>
<evidence type="ECO:0000313" key="3">
    <source>
        <dbReference type="EMBL" id="VAW74892.1"/>
    </source>
</evidence>
<protein>
    <submittedName>
        <fullName evidence="3">Uncharacterized protein</fullName>
    </submittedName>
</protein>
<accession>A0A3B0YHX8</accession>
<dbReference type="EMBL" id="UOFM01000113">
    <property type="protein sequence ID" value="VAW74892.1"/>
    <property type="molecule type" value="Genomic_DNA"/>
</dbReference>
<evidence type="ECO:0000256" key="1">
    <source>
        <dbReference type="ARBA" id="ARBA00022729"/>
    </source>
</evidence>
<dbReference type="AlphaFoldDB" id="A0A3B0YHX8"/>
<dbReference type="Gene3D" id="2.130.10.130">
    <property type="entry name" value="Integrin alpha, N-terminal"/>
    <property type="match status" value="1"/>
</dbReference>
<gene>
    <name evidence="3" type="ORF">MNBD_GAMMA14-2429</name>
</gene>
<keyword evidence="1" id="KW-0732">Signal</keyword>
<dbReference type="PANTHER" id="PTHR36220">
    <property type="entry name" value="UNNAMED PRODUCT"/>
    <property type="match status" value="1"/>
</dbReference>
<dbReference type="SUPFAM" id="SSF48452">
    <property type="entry name" value="TPR-like"/>
    <property type="match status" value="1"/>
</dbReference>
<evidence type="ECO:0000256" key="2">
    <source>
        <dbReference type="SAM" id="MobiDB-lite"/>
    </source>
</evidence>
<dbReference type="Pfam" id="PF14312">
    <property type="entry name" value="FG-GAP_2"/>
    <property type="match status" value="2"/>
</dbReference>
<dbReference type="SUPFAM" id="SSF50965">
    <property type="entry name" value="Galactose oxidase, central domain"/>
    <property type="match status" value="1"/>
</dbReference>
<sequence length="1259" mass="140998">MQVFRIAVLGLIALLPSSPSYADQAGPAVPNIAFYAFTPAIQNSRWVMVAANLSEMLSIQLGKSDKLKLLDRSLILDVFGEKALPLQQPSPNSGNLALDKIPASQYIVTGTLLNADRASSVALKVIDSDTGRIIGSTRRLYSMGDIPMLVEQLDRFIHSVIGNSNLAREENKTKRTIGIGNFINISRNRLGAGRGAEVREYLINHYLDKTGFDVLNRSRVYPLVLEAHLKRLQYANETRRLDRPTTPLYVHGRYQLSEHGSNTRIILYLYLDLIGSRRVSRTITGATWRDIYRTLDSVIDETIRTKTEHVSDADRIRAIPLFQQGVKAANFGKGPSMRRNGVTWSFPSLYWGKNQHPDLDRAIREFRAAVSVNPSYHEARVALAFCLLRKKQEEEAYRHLERVLLNSENAILVGIVERLLNARPITPDRLDDISPDPEGLYNALVAGHYIDKADDNLVGIVSVDKAEDIELPAYSMRQREMMVQVIRPQWSPPDRKLLLNGKWYNRESEYHFYLGRQLSQFNYIGRQFGLPTVHHDMDDGTPEQQSTDSLRAAFDEYSTAVYLDASLDAATTYLGYVMRTRAVQQHTHANMWFEYVARNSPDDNWKFLAADAMDRIPETAFSDDFSYLINVNRYLVKKYAGKLKGLSSKHKFSDGGQSAALLRNAYLAALFASCENTLWAEKNKPSHLGRGLRLDIFRELTAQSQTDESAARARAYIVTKLQEKYPRITPYFLKNKLPGRSGITTMQDGAVQSENTSLPPRYAPRRENRTSADRTSNPVRKTALTSLQHNDGNPRTFRGKSVSLYEDYAISGEMLSRVKGWYSSSEAGAATIYRYAGGTWSPVTRLTGDKPIALKAHDWFGASVDIHSEYAIVGAPLDDDKGPLLPDYFPSRGLGEKFQAKGLIEKLFNKGYLNVYGHTTKKFTGLTDGFREDFPELSKNEAYQLVQAVKHSTELKDIGAAYIFRRIGNNWNREGKLFASDVRARMKFGVDVAIHNQQSLVCATGVYRNENTIMSPANTSGGGAYLFRKKQGHWVEESKLITAKCKSVALGDEWAMVGARRPDRPIGTVYAFRKVNGRWNKYQELVPDDIAGKGRSFNAYGSTIDLSGDYVVIGNPLDNLGDANRWVQAGSTYVFKFDGGKWVQTQKLDSRFNAGKLGEFGTAVSFSDNRILVGALDVAGHTGKMQKAGRAYIFRKNGDRWTYVEELSPAIDTAYENFGAAVAIGKRSLLIGAPGPDGHGKLYFQQTDENIKGISRSTD</sequence>
<feature type="region of interest" description="Disordered" evidence="2">
    <location>
        <begin position="745"/>
        <end position="777"/>
    </location>
</feature>
<reference evidence="3" key="1">
    <citation type="submission" date="2018-06" db="EMBL/GenBank/DDBJ databases">
        <authorList>
            <person name="Zhirakovskaya E."/>
        </authorList>
    </citation>
    <scope>NUCLEOTIDE SEQUENCE</scope>
</reference>
<dbReference type="PANTHER" id="PTHR36220:SF1">
    <property type="entry name" value="GAMMA TUBULIN COMPLEX COMPONENT C-TERMINAL DOMAIN-CONTAINING PROTEIN"/>
    <property type="match status" value="1"/>
</dbReference>
<feature type="compositionally biased region" description="Polar residues" evidence="2">
    <location>
        <begin position="745"/>
        <end position="758"/>
    </location>
</feature>
<dbReference type="Pfam" id="PF14559">
    <property type="entry name" value="TPR_19"/>
    <property type="match status" value="1"/>
</dbReference>
<organism evidence="3">
    <name type="scientific">hydrothermal vent metagenome</name>
    <dbReference type="NCBI Taxonomy" id="652676"/>
    <lineage>
        <taxon>unclassified sequences</taxon>
        <taxon>metagenomes</taxon>
        <taxon>ecological metagenomes</taxon>
    </lineage>
</organism>
<dbReference type="InterPro" id="IPR028994">
    <property type="entry name" value="Integrin_alpha_N"/>
</dbReference>
<name>A0A3B0YHX8_9ZZZZ</name>